<evidence type="ECO:0008006" key="2">
    <source>
        <dbReference type="Google" id="ProtNLM"/>
    </source>
</evidence>
<dbReference type="Gene3D" id="3.40.50.150">
    <property type="entry name" value="Vaccinia Virus protein VP39"/>
    <property type="match status" value="1"/>
</dbReference>
<reference evidence="1" key="1">
    <citation type="submission" date="2015-01" db="EMBL/GenBank/DDBJ databases">
        <authorList>
            <person name="Durling Mikael"/>
        </authorList>
    </citation>
    <scope>NUCLEOTIDE SEQUENCE</scope>
</reference>
<dbReference type="SUPFAM" id="SSF53335">
    <property type="entry name" value="S-adenosyl-L-methionine-dependent methyltransferases"/>
    <property type="match status" value="1"/>
</dbReference>
<evidence type="ECO:0000313" key="1">
    <source>
        <dbReference type="EMBL" id="CEO57498.1"/>
    </source>
</evidence>
<feature type="non-terminal residue" evidence="1">
    <location>
        <position position="72"/>
    </location>
</feature>
<dbReference type="EMBL" id="CDPU01000105">
    <property type="protein sequence ID" value="CEO57498.1"/>
    <property type="molecule type" value="Genomic_DNA"/>
</dbReference>
<dbReference type="AlphaFoldDB" id="A0A0B7KIR8"/>
<feature type="non-terminal residue" evidence="1">
    <location>
        <position position="1"/>
    </location>
</feature>
<protein>
    <recommendedName>
        <fullName evidence="2">Methyltransferase type 11 domain-containing protein</fullName>
    </recommendedName>
</protein>
<dbReference type="InterPro" id="IPR029063">
    <property type="entry name" value="SAM-dependent_MTases_sf"/>
</dbReference>
<proteinExistence type="predicted"/>
<organism evidence="1">
    <name type="scientific">Bionectria ochroleuca</name>
    <name type="common">Gliocladium roseum</name>
    <dbReference type="NCBI Taxonomy" id="29856"/>
    <lineage>
        <taxon>Eukaryota</taxon>
        <taxon>Fungi</taxon>
        <taxon>Dikarya</taxon>
        <taxon>Ascomycota</taxon>
        <taxon>Pezizomycotina</taxon>
        <taxon>Sordariomycetes</taxon>
        <taxon>Hypocreomycetidae</taxon>
        <taxon>Hypocreales</taxon>
        <taxon>Bionectriaceae</taxon>
        <taxon>Clonostachys</taxon>
    </lineage>
</organism>
<accession>A0A0B7KIR8</accession>
<gene>
    <name evidence="1" type="ORF">BN869_000013556_1</name>
</gene>
<dbReference type="Pfam" id="PF13489">
    <property type="entry name" value="Methyltransf_23"/>
    <property type="match status" value="1"/>
</dbReference>
<name>A0A0B7KIR8_BIOOC</name>
<sequence length="72" mass="8290">LNNKLFLIPLENPQKVLDLSTGTGIDLSPTQPSGVPPNCKFELDNTSQEEWMFPDNTFDYIHIRYLLGYFKD</sequence>